<evidence type="ECO:0000256" key="1">
    <source>
        <dbReference type="SAM" id="MobiDB-lite"/>
    </source>
</evidence>
<evidence type="ECO:0000313" key="3">
    <source>
        <dbReference type="Proteomes" id="UP001432322"/>
    </source>
</evidence>
<name>A0AAV5URC4_9BILA</name>
<organism evidence="2 3">
    <name type="scientific">Pristionchus fissidentatus</name>
    <dbReference type="NCBI Taxonomy" id="1538716"/>
    <lineage>
        <taxon>Eukaryota</taxon>
        <taxon>Metazoa</taxon>
        <taxon>Ecdysozoa</taxon>
        <taxon>Nematoda</taxon>
        <taxon>Chromadorea</taxon>
        <taxon>Rhabditida</taxon>
        <taxon>Rhabditina</taxon>
        <taxon>Diplogasteromorpha</taxon>
        <taxon>Diplogasteroidea</taxon>
        <taxon>Neodiplogasteridae</taxon>
        <taxon>Pristionchus</taxon>
    </lineage>
</organism>
<dbReference type="EMBL" id="BTSY01000001">
    <property type="protein sequence ID" value="GMT09682.1"/>
    <property type="molecule type" value="Genomic_DNA"/>
</dbReference>
<dbReference type="Proteomes" id="UP001432322">
    <property type="component" value="Unassembled WGS sequence"/>
</dbReference>
<proteinExistence type="predicted"/>
<keyword evidence="3" id="KW-1185">Reference proteome</keyword>
<gene>
    <name evidence="2" type="ORF">PFISCL1PPCAC_979</name>
</gene>
<protein>
    <submittedName>
        <fullName evidence="2">Uncharacterized protein</fullName>
    </submittedName>
</protein>
<evidence type="ECO:0000313" key="2">
    <source>
        <dbReference type="EMBL" id="GMT09682.1"/>
    </source>
</evidence>
<comment type="caution">
    <text evidence="2">The sequence shown here is derived from an EMBL/GenBank/DDBJ whole genome shotgun (WGS) entry which is preliminary data.</text>
</comment>
<reference evidence="2" key="1">
    <citation type="submission" date="2023-10" db="EMBL/GenBank/DDBJ databases">
        <title>Genome assembly of Pristionchus species.</title>
        <authorList>
            <person name="Yoshida K."/>
            <person name="Sommer R.J."/>
        </authorList>
    </citation>
    <scope>NUCLEOTIDE SEQUENCE</scope>
    <source>
        <strain evidence="2">RS5133</strain>
    </source>
</reference>
<accession>A0AAV5URC4</accession>
<dbReference type="AlphaFoldDB" id="A0AAV5URC4"/>
<feature type="non-terminal residue" evidence="2">
    <location>
        <position position="1"/>
    </location>
</feature>
<feature type="region of interest" description="Disordered" evidence="1">
    <location>
        <begin position="1"/>
        <end position="23"/>
    </location>
</feature>
<sequence>GIWPRSKWFAPSSPHSSTPEEIRRTVRTQDRRHVQHCDSGNHCVRPSLWCEGLVPLISSCSHHGHVSNDYHHDGNNQQQHVVHDLCSFFSAFFRYNTLFFCKR</sequence>